<dbReference type="SMART" id="SM00132">
    <property type="entry name" value="LIM"/>
    <property type="match status" value="1"/>
</dbReference>
<dbReference type="GO" id="GO:0030036">
    <property type="term" value="P:actin cytoskeleton organization"/>
    <property type="evidence" value="ECO:0007669"/>
    <property type="project" value="TreeGrafter"/>
</dbReference>
<evidence type="ECO:0000256" key="22">
    <source>
        <dbReference type="SAM" id="MobiDB-lite"/>
    </source>
</evidence>
<evidence type="ECO:0000256" key="2">
    <source>
        <dbReference type="ARBA" id="ARBA00004300"/>
    </source>
</evidence>
<dbReference type="PaxDb" id="8022-A0A060XJW3"/>
<evidence type="ECO:0000256" key="18">
    <source>
        <dbReference type="ARBA" id="ARBA00048659"/>
    </source>
</evidence>
<dbReference type="Pfam" id="PF00412">
    <property type="entry name" value="LIM"/>
    <property type="match status" value="2"/>
</dbReference>
<organism evidence="26 27">
    <name type="scientific">Oncorhynchus mykiss</name>
    <name type="common">Rainbow trout</name>
    <name type="synonym">Salmo gairdneri</name>
    <dbReference type="NCBI Taxonomy" id="8022"/>
    <lineage>
        <taxon>Eukaryota</taxon>
        <taxon>Metazoa</taxon>
        <taxon>Chordata</taxon>
        <taxon>Craniata</taxon>
        <taxon>Vertebrata</taxon>
        <taxon>Euteleostomi</taxon>
        <taxon>Actinopterygii</taxon>
        <taxon>Neopterygii</taxon>
        <taxon>Teleostei</taxon>
        <taxon>Protacanthopterygii</taxon>
        <taxon>Salmoniformes</taxon>
        <taxon>Salmonidae</taxon>
        <taxon>Salmoninae</taxon>
        <taxon>Oncorhynchus</taxon>
    </lineage>
</organism>
<dbReference type="GO" id="GO:0004674">
    <property type="term" value="F:protein serine/threonine kinase activity"/>
    <property type="evidence" value="ECO:0007669"/>
    <property type="project" value="UniProtKB-KW"/>
</dbReference>
<dbReference type="Gene3D" id="3.30.200.20">
    <property type="entry name" value="Phosphorylase Kinase, domain 1"/>
    <property type="match status" value="1"/>
</dbReference>
<evidence type="ECO:0000256" key="3">
    <source>
        <dbReference type="ARBA" id="ARBA00005843"/>
    </source>
</evidence>
<dbReference type="PROSITE" id="PS50106">
    <property type="entry name" value="PDZ"/>
    <property type="match status" value="1"/>
</dbReference>
<reference evidence="26" key="2">
    <citation type="submission" date="2014-03" db="EMBL/GenBank/DDBJ databases">
        <authorList>
            <person name="Genoscope - CEA"/>
        </authorList>
    </citation>
    <scope>NUCLEOTIDE SEQUENCE</scope>
</reference>
<protein>
    <recommendedName>
        <fullName evidence="17">LIM domain kinase 2</fullName>
        <ecNumber evidence="4">2.7.11.1</ecNumber>
    </recommendedName>
</protein>
<evidence type="ECO:0000259" key="24">
    <source>
        <dbReference type="PROSITE" id="PS50023"/>
    </source>
</evidence>
<feature type="domain" description="PDZ" evidence="25">
    <location>
        <begin position="145"/>
        <end position="232"/>
    </location>
</feature>
<dbReference type="GO" id="GO:0046872">
    <property type="term" value="F:metal ion binding"/>
    <property type="evidence" value="ECO:0007669"/>
    <property type="project" value="UniProtKB-KW"/>
</dbReference>
<evidence type="ECO:0000256" key="9">
    <source>
        <dbReference type="ARBA" id="ARBA00022723"/>
    </source>
</evidence>
<dbReference type="FunFam" id="3.30.200.20:FF:000038">
    <property type="entry name" value="LIM domain kinase 2"/>
    <property type="match status" value="1"/>
</dbReference>
<dbReference type="PANTHER" id="PTHR46485:SF1">
    <property type="entry name" value="LIM DOMAIN KINASE 2"/>
    <property type="match status" value="1"/>
</dbReference>
<name>A0A060XJW3_ONCMY</name>
<evidence type="ECO:0000256" key="1">
    <source>
        <dbReference type="ARBA" id="ARBA00004186"/>
    </source>
</evidence>
<feature type="compositionally biased region" description="Basic and acidic residues" evidence="22">
    <location>
        <begin position="298"/>
        <end position="313"/>
    </location>
</feature>
<dbReference type="PROSITE" id="PS00107">
    <property type="entry name" value="PROTEIN_KINASE_ATP"/>
    <property type="match status" value="1"/>
</dbReference>
<feature type="domain" description="Protein kinase" evidence="23">
    <location>
        <begin position="330"/>
        <end position="465"/>
    </location>
</feature>
<dbReference type="InterPro" id="IPR011009">
    <property type="entry name" value="Kinase-like_dom_sf"/>
</dbReference>
<dbReference type="Pfam" id="PF00595">
    <property type="entry name" value="PDZ"/>
    <property type="match status" value="1"/>
</dbReference>
<comment type="catalytic activity">
    <reaction evidence="18">
        <text>L-threonyl-[protein] + ATP = O-phospho-L-threonyl-[protein] + ADP + H(+)</text>
        <dbReference type="Rhea" id="RHEA:46608"/>
        <dbReference type="Rhea" id="RHEA-COMP:11060"/>
        <dbReference type="Rhea" id="RHEA-COMP:11605"/>
        <dbReference type="ChEBI" id="CHEBI:15378"/>
        <dbReference type="ChEBI" id="CHEBI:30013"/>
        <dbReference type="ChEBI" id="CHEBI:30616"/>
        <dbReference type="ChEBI" id="CHEBI:61977"/>
        <dbReference type="ChEBI" id="CHEBI:456216"/>
        <dbReference type="EC" id="2.7.11.1"/>
    </reaction>
    <physiologicalReaction direction="left-to-right" evidence="18">
        <dbReference type="Rhea" id="RHEA:46609"/>
    </physiologicalReaction>
</comment>
<keyword evidence="15 20" id="KW-0440">LIM domain</keyword>
<dbReference type="InterPro" id="IPR036034">
    <property type="entry name" value="PDZ_sf"/>
</dbReference>
<keyword evidence="16" id="KW-0206">Cytoskeleton</keyword>
<keyword evidence="6" id="KW-0723">Serine/threonine-protein kinase</keyword>
<feature type="binding site" evidence="21">
    <location>
        <position position="359"/>
    </location>
    <ligand>
        <name>ATP</name>
        <dbReference type="ChEBI" id="CHEBI:30616"/>
    </ligand>
</feature>
<evidence type="ECO:0000256" key="4">
    <source>
        <dbReference type="ARBA" id="ARBA00012513"/>
    </source>
</evidence>
<dbReference type="STRING" id="8022.A0A060XJW3"/>
<dbReference type="SUPFAM" id="SSF50156">
    <property type="entry name" value="PDZ domain-like"/>
    <property type="match status" value="1"/>
</dbReference>
<keyword evidence="8" id="KW-0808">Transferase</keyword>
<keyword evidence="10" id="KW-0677">Repeat</keyword>
<dbReference type="GO" id="GO:0005634">
    <property type="term" value="C:nucleus"/>
    <property type="evidence" value="ECO:0007669"/>
    <property type="project" value="TreeGrafter"/>
</dbReference>
<dbReference type="Pfam" id="PF07714">
    <property type="entry name" value="PK_Tyr_Ser-Thr"/>
    <property type="match status" value="1"/>
</dbReference>
<evidence type="ECO:0000256" key="16">
    <source>
        <dbReference type="ARBA" id="ARBA00023212"/>
    </source>
</evidence>
<evidence type="ECO:0000256" key="5">
    <source>
        <dbReference type="ARBA" id="ARBA00022490"/>
    </source>
</evidence>
<dbReference type="SUPFAM" id="SSF57716">
    <property type="entry name" value="Glucocorticoid receptor-like (DNA-binding domain)"/>
    <property type="match status" value="2"/>
</dbReference>
<sequence>MSTLLSSFLAEVNVFFPIHRCSECCDHLTNWYYEKDGKLYCRKHYWEKFGELCHGCSLLMTGPAMLERQTHLYLFFQVAGEYKYHPECFVCLSCKVVIEDRDTYALVERSKLYCGKCYKQVVLAPVLEKRSADSSLDSLPHTVTLISMPSATNSKRGFSVSVIGDAASGLASVQVKEVRGMHISPEVRDAIHVGDRILEINGLTVGTLVEEEVEDLIHRTSQTLQLLMEYDPVRQRLDRLRLGSSQNRLGVPATSRMRLSSPSNSVLERTDVVDDGTLKRRSLRRSNSICKSPGPTSPKEHPILTRDIGRSESLRSSSSCSHRIFRPCDLIHGEVLGKGFFGQAIKVTHKATGEVMVMKELIRCDEETQKTFLKEVKVMRSLEHPHVLKFIGVLYKDKRLNLITEFIEGGTLKDFIGDMDQFPWEQRVSFAKGIASGMAYLHSMSIIHRDLNSHNCLVKLVGDLS</sequence>
<dbReference type="PROSITE" id="PS50023">
    <property type="entry name" value="LIM_DOMAIN_2"/>
    <property type="match status" value="1"/>
</dbReference>
<keyword evidence="14 21" id="KW-0067">ATP-binding</keyword>
<evidence type="ECO:0000259" key="23">
    <source>
        <dbReference type="PROSITE" id="PS50011"/>
    </source>
</evidence>
<dbReference type="CDD" id="cd06754">
    <property type="entry name" value="PDZ_LIMK-like"/>
    <property type="match status" value="1"/>
</dbReference>
<keyword evidence="12" id="KW-0418">Kinase</keyword>
<dbReference type="EC" id="2.7.11.1" evidence="4"/>
<evidence type="ECO:0000313" key="26">
    <source>
        <dbReference type="EMBL" id="CDQ79883.1"/>
    </source>
</evidence>
<dbReference type="InterPro" id="IPR001781">
    <property type="entry name" value="Znf_LIM"/>
</dbReference>
<accession>A0A060XJW3</accession>
<evidence type="ECO:0000256" key="20">
    <source>
        <dbReference type="PROSITE-ProRule" id="PRU00125"/>
    </source>
</evidence>
<reference evidence="26" key="1">
    <citation type="journal article" date="2014" name="Nat. Commun.">
        <title>The rainbow trout genome provides novel insights into evolution after whole-genome duplication in vertebrates.</title>
        <authorList>
            <person name="Berthelot C."/>
            <person name="Brunet F."/>
            <person name="Chalopin D."/>
            <person name="Juanchich A."/>
            <person name="Bernard M."/>
            <person name="Noel B."/>
            <person name="Bento P."/>
            <person name="Da Silva C."/>
            <person name="Labadie K."/>
            <person name="Alberti A."/>
            <person name="Aury J.M."/>
            <person name="Louis A."/>
            <person name="Dehais P."/>
            <person name="Bardou P."/>
            <person name="Montfort J."/>
            <person name="Klopp C."/>
            <person name="Cabau C."/>
            <person name="Gaspin C."/>
            <person name="Thorgaard G.H."/>
            <person name="Boussaha M."/>
            <person name="Quillet E."/>
            <person name="Guyomard R."/>
            <person name="Galiana D."/>
            <person name="Bobe J."/>
            <person name="Volff J.N."/>
            <person name="Genet C."/>
            <person name="Wincker P."/>
            <person name="Jaillon O."/>
            <person name="Roest Crollius H."/>
            <person name="Guiguen Y."/>
        </authorList>
    </citation>
    <scope>NUCLEOTIDE SEQUENCE [LARGE SCALE GENOMIC DNA]</scope>
</reference>
<dbReference type="GO" id="GO:0005813">
    <property type="term" value="C:centrosome"/>
    <property type="evidence" value="ECO:0007669"/>
    <property type="project" value="UniProtKB-SubCell"/>
</dbReference>
<keyword evidence="9 20" id="KW-0479">Metal-binding</keyword>
<dbReference type="CDD" id="cd09465">
    <property type="entry name" value="LIM2_LIMK2"/>
    <property type="match status" value="1"/>
</dbReference>
<evidence type="ECO:0000256" key="15">
    <source>
        <dbReference type="ARBA" id="ARBA00023038"/>
    </source>
</evidence>
<dbReference type="SMART" id="SM00228">
    <property type="entry name" value="PDZ"/>
    <property type="match status" value="1"/>
</dbReference>
<dbReference type="Gene3D" id="1.10.510.10">
    <property type="entry name" value="Transferase(Phosphotransferase) domain 1"/>
    <property type="match status" value="1"/>
</dbReference>
<comment type="similarity">
    <text evidence="3">Belongs to the protein kinase superfamily. TKL Ser/Thr protein kinase family.</text>
</comment>
<dbReference type="GO" id="GO:0005819">
    <property type="term" value="C:spindle"/>
    <property type="evidence" value="ECO:0007669"/>
    <property type="project" value="UniProtKB-SubCell"/>
</dbReference>
<dbReference type="InterPro" id="IPR000719">
    <property type="entry name" value="Prot_kinase_dom"/>
</dbReference>
<gene>
    <name evidence="26" type="ORF">GSONMT00060504001</name>
</gene>
<evidence type="ECO:0000256" key="6">
    <source>
        <dbReference type="ARBA" id="ARBA00022527"/>
    </source>
</evidence>
<evidence type="ECO:0000256" key="8">
    <source>
        <dbReference type="ARBA" id="ARBA00022679"/>
    </source>
</evidence>
<dbReference type="Gene3D" id="2.30.42.10">
    <property type="match status" value="1"/>
</dbReference>
<dbReference type="SUPFAM" id="SSF56112">
    <property type="entry name" value="Protein kinase-like (PK-like)"/>
    <property type="match status" value="1"/>
</dbReference>
<keyword evidence="5" id="KW-0963">Cytoplasm</keyword>
<dbReference type="InterPro" id="IPR017441">
    <property type="entry name" value="Protein_kinase_ATP_BS"/>
</dbReference>
<dbReference type="AlphaFoldDB" id="A0A060XJW3"/>
<evidence type="ECO:0000256" key="19">
    <source>
        <dbReference type="ARBA" id="ARBA00048977"/>
    </source>
</evidence>
<evidence type="ECO:0000256" key="7">
    <source>
        <dbReference type="ARBA" id="ARBA00022553"/>
    </source>
</evidence>
<evidence type="ECO:0000256" key="17">
    <source>
        <dbReference type="ARBA" id="ARBA00040666"/>
    </source>
</evidence>
<dbReference type="InterPro" id="IPR001478">
    <property type="entry name" value="PDZ"/>
</dbReference>
<dbReference type="Gene3D" id="2.10.110.10">
    <property type="entry name" value="Cysteine Rich Protein"/>
    <property type="match status" value="2"/>
</dbReference>
<comment type="subcellular location">
    <subcellularLocation>
        <location evidence="2">Cytoplasm</location>
        <location evidence="2">Cytoskeleton</location>
        <location evidence="2">Microtubule organizing center</location>
        <location evidence="2">Centrosome</location>
    </subcellularLocation>
    <subcellularLocation>
        <location evidence="1">Cytoplasm</location>
        <location evidence="1">Cytoskeleton</location>
        <location evidence="1">Spindle</location>
    </subcellularLocation>
</comment>
<keyword evidence="7" id="KW-0597">Phosphoprotein</keyword>
<dbReference type="EMBL" id="FR905514">
    <property type="protein sequence ID" value="CDQ79883.1"/>
    <property type="molecule type" value="Genomic_DNA"/>
</dbReference>
<dbReference type="PANTHER" id="PTHR46485">
    <property type="entry name" value="LIM DOMAIN KINASE 1"/>
    <property type="match status" value="1"/>
</dbReference>
<evidence type="ECO:0000256" key="12">
    <source>
        <dbReference type="ARBA" id="ARBA00022777"/>
    </source>
</evidence>
<evidence type="ECO:0000313" key="27">
    <source>
        <dbReference type="Proteomes" id="UP000193380"/>
    </source>
</evidence>
<keyword evidence="11 21" id="KW-0547">Nucleotide-binding</keyword>
<feature type="domain" description="LIM zinc-binding" evidence="24">
    <location>
        <begin position="51"/>
        <end position="124"/>
    </location>
</feature>
<feature type="region of interest" description="Disordered" evidence="22">
    <location>
        <begin position="285"/>
        <end position="314"/>
    </location>
</feature>
<evidence type="ECO:0000256" key="14">
    <source>
        <dbReference type="ARBA" id="ARBA00022840"/>
    </source>
</evidence>
<evidence type="ECO:0000256" key="10">
    <source>
        <dbReference type="ARBA" id="ARBA00022737"/>
    </source>
</evidence>
<dbReference type="GO" id="GO:0005737">
    <property type="term" value="C:cytoplasm"/>
    <property type="evidence" value="ECO:0007669"/>
    <property type="project" value="TreeGrafter"/>
</dbReference>
<comment type="catalytic activity">
    <reaction evidence="19">
        <text>L-seryl-[protein] + ATP = O-phospho-L-seryl-[protein] + ADP + H(+)</text>
        <dbReference type="Rhea" id="RHEA:17989"/>
        <dbReference type="Rhea" id="RHEA-COMP:9863"/>
        <dbReference type="Rhea" id="RHEA-COMP:11604"/>
        <dbReference type="ChEBI" id="CHEBI:15378"/>
        <dbReference type="ChEBI" id="CHEBI:29999"/>
        <dbReference type="ChEBI" id="CHEBI:30616"/>
        <dbReference type="ChEBI" id="CHEBI:83421"/>
        <dbReference type="ChEBI" id="CHEBI:456216"/>
        <dbReference type="EC" id="2.7.11.1"/>
    </reaction>
    <physiologicalReaction direction="left-to-right" evidence="19">
        <dbReference type="Rhea" id="RHEA:17990"/>
    </physiologicalReaction>
</comment>
<dbReference type="Proteomes" id="UP000193380">
    <property type="component" value="Unassembled WGS sequence"/>
</dbReference>
<proteinExistence type="inferred from homology"/>
<dbReference type="InterPro" id="IPR050940">
    <property type="entry name" value="Actin_reg-Ser/Thr_kinase"/>
</dbReference>
<evidence type="ECO:0000259" key="25">
    <source>
        <dbReference type="PROSITE" id="PS50106"/>
    </source>
</evidence>
<dbReference type="InterPro" id="IPR001245">
    <property type="entry name" value="Ser-Thr/Tyr_kinase_cat_dom"/>
</dbReference>
<dbReference type="PROSITE" id="PS50011">
    <property type="entry name" value="PROTEIN_KINASE_DOM"/>
    <property type="match status" value="1"/>
</dbReference>
<dbReference type="GO" id="GO:0005524">
    <property type="term" value="F:ATP binding"/>
    <property type="evidence" value="ECO:0007669"/>
    <property type="project" value="UniProtKB-UniRule"/>
</dbReference>
<evidence type="ECO:0000256" key="13">
    <source>
        <dbReference type="ARBA" id="ARBA00022833"/>
    </source>
</evidence>
<dbReference type="FunFam" id="2.30.42.10:FF:000082">
    <property type="entry name" value="LIM domain kinase 2 isoform X2"/>
    <property type="match status" value="1"/>
</dbReference>
<evidence type="ECO:0000256" key="21">
    <source>
        <dbReference type="PROSITE-ProRule" id="PRU10141"/>
    </source>
</evidence>
<evidence type="ECO:0000256" key="11">
    <source>
        <dbReference type="ARBA" id="ARBA00022741"/>
    </source>
</evidence>
<keyword evidence="13 20" id="KW-0862">Zinc</keyword>